<dbReference type="GO" id="GO:0003677">
    <property type="term" value="F:DNA binding"/>
    <property type="evidence" value="ECO:0007669"/>
    <property type="project" value="InterPro"/>
</dbReference>
<sequence>MLKTILIEDEPLAMARLRRLLGKHDDTFNIISEAGNGFEGIEQIESLTPDVIFLDIEMPGMTGFEMLAQLSYMPLVIFVTAFDQYAIRAFEEKSVDYLLKPVEEERLEKTIDKLNSFRKEPVKNPFNQNILELLEQFKPKKEIHTLSVKSGERVLFISLTEICYFEAEDKYVFLVTTDGQKYLTSYTLSVLEEKLPDNFMRVSRSCVVNTLLIKELKKYFNGKYLVSMNDKKQTQIETGSTYSDNINKLMKI</sequence>
<gene>
    <name evidence="4" type="ORF">SAMN04515674_105257</name>
</gene>
<evidence type="ECO:0000259" key="3">
    <source>
        <dbReference type="PROSITE" id="PS50930"/>
    </source>
</evidence>
<accession>A0A1I5SXE5</accession>
<dbReference type="SUPFAM" id="SSF52172">
    <property type="entry name" value="CheY-like"/>
    <property type="match status" value="1"/>
</dbReference>
<dbReference type="InterPro" id="IPR007492">
    <property type="entry name" value="LytTR_DNA-bd_dom"/>
</dbReference>
<reference evidence="4 5" key="1">
    <citation type="submission" date="2016-10" db="EMBL/GenBank/DDBJ databases">
        <authorList>
            <person name="de Groot N.N."/>
        </authorList>
    </citation>
    <scope>NUCLEOTIDE SEQUENCE [LARGE SCALE GENOMIC DNA]</scope>
    <source>
        <strain evidence="5">E92,LMG 26720,CCM 7988</strain>
    </source>
</reference>
<dbReference type="InterPro" id="IPR046947">
    <property type="entry name" value="LytR-like"/>
</dbReference>
<feature type="modified residue" description="4-aspartylphosphate" evidence="1">
    <location>
        <position position="55"/>
    </location>
</feature>
<dbReference type="STRING" id="1079859.SAMN04515674_105257"/>
<dbReference type="GO" id="GO:0000156">
    <property type="term" value="F:phosphorelay response regulator activity"/>
    <property type="evidence" value="ECO:0007669"/>
    <property type="project" value="InterPro"/>
</dbReference>
<proteinExistence type="predicted"/>
<dbReference type="SMART" id="SM00850">
    <property type="entry name" value="LytTR"/>
    <property type="match status" value="1"/>
</dbReference>
<feature type="domain" description="Response regulatory" evidence="2">
    <location>
        <begin position="3"/>
        <end position="115"/>
    </location>
</feature>
<feature type="domain" description="HTH LytTR-type" evidence="3">
    <location>
        <begin position="146"/>
        <end position="252"/>
    </location>
</feature>
<dbReference type="RefSeq" id="WP_310586941.1">
    <property type="nucleotide sequence ID" value="NZ_FOXH01000005.1"/>
</dbReference>
<dbReference type="SMART" id="SM00448">
    <property type="entry name" value="REC"/>
    <property type="match status" value="1"/>
</dbReference>
<dbReference type="Pfam" id="PF00072">
    <property type="entry name" value="Response_reg"/>
    <property type="match status" value="1"/>
</dbReference>
<dbReference type="PANTHER" id="PTHR37299:SF1">
    <property type="entry name" value="STAGE 0 SPORULATION PROTEIN A HOMOLOG"/>
    <property type="match status" value="1"/>
</dbReference>
<keyword evidence="1" id="KW-0597">Phosphoprotein</keyword>
<evidence type="ECO:0000313" key="5">
    <source>
        <dbReference type="Proteomes" id="UP000199306"/>
    </source>
</evidence>
<dbReference type="AlphaFoldDB" id="A0A1I5SXE5"/>
<dbReference type="InterPro" id="IPR001789">
    <property type="entry name" value="Sig_transdc_resp-reg_receiver"/>
</dbReference>
<keyword evidence="5" id="KW-1185">Reference proteome</keyword>
<dbReference type="EMBL" id="FOXH01000005">
    <property type="protein sequence ID" value="SFP75321.1"/>
    <property type="molecule type" value="Genomic_DNA"/>
</dbReference>
<dbReference type="PROSITE" id="PS50110">
    <property type="entry name" value="RESPONSE_REGULATORY"/>
    <property type="match status" value="1"/>
</dbReference>
<dbReference type="PANTHER" id="PTHR37299">
    <property type="entry name" value="TRANSCRIPTIONAL REGULATOR-RELATED"/>
    <property type="match status" value="1"/>
</dbReference>
<name>A0A1I5SXE5_9BACT</name>
<dbReference type="Gene3D" id="3.40.50.2300">
    <property type="match status" value="1"/>
</dbReference>
<dbReference type="Gene3D" id="2.40.50.1020">
    <property type="entry name" value="LytTr DNA-binding domain"/>
    <property type="match status" value="1"/>
</dbReference>
<dbReference type="InterPro" id="IPR011006">
    <property type="entry name" value="CheY-like_superfamily"/>
</dbReference>
<evidence type="ECO:0000256" key="1">
    <source>
        <dbReference type="PROSITE-ProRule" id="PRU00169"/>
    </source>
</evidence>
<organism evidence="4 5">
    <name type="scientific">Pseudarcicella hirudinis</name>
    <dbReference type="NCBI Taxonomy" id="1079859"/>
    <lineage>
        <taxon>Bacteria</taxon>
        <taxon>Pseudomonadati</taxon>
        <taxon>Bacteroidota</taxon>
        <taxon>Cytophagia</taxon>
        <taxon>Cytophagales</taxon>
        <taxon>Flectobacillaceae</taxon>
        <taxon>Pseudarcicella</taxon>
    </lineage>
</organism>
<dbReference type="Pfam" id="PF04397">
    <property type="entry name" value="LytTR"/>
    <property type="match status" value="1"/>
</dbReference>
<evidence type="ECO:0000259" key="2">
    <source>
        <dbReference type="PROSITE" id="PS50110"/>
    </source>
</evidence>
<evidence type="ECO:0000313" key="4">
    <source>
        <dbReference type="EMBL" id="SFP75321.1"/>
    </source>
</evidence>
<dbReference type="Proteomes" id="UP000199306">
    <property type="component" value="Unassembled WGS sequence"/>
</dbReference>
<dbReference type="PROSITE" id="PS50930">
    <property type="entry name" value="HTH_LYTTR"/>
    <property type="match status" value="1"/>
</dbReference>
<protein>
    <submittedName>
        <fullName evidence="4">Two component transcriptional regulator, LytTR family</fullName>
    </submittedName>
</protein>